<dbReference type="EMBL" id="FXYG01000002">
    <property type="protein sequence ID" value="SMX40477.1"/>
    <property type="molecule type" value="Genomic_DNA"/>
</dbReference>
<evidence type="ECO:0000256" key="2">
    <source>
        <dbReference type="ARBA" id="ARBA00023180"/>
    </source>
</evidence>
<name>A0A238KD57_9RHOB</name>
<dbReference type="Gene3D" id="2.160.20.10">
    <property type="entry name" value="Single-stranded right-handed beta-helix, Pectin lyase-like"/>
    <property type="match status" value="1"/>
</dbReference>
<keyword evidence="2" id="KW-0325">Glycoprotein</keyword>
<reference evidence="5" key="1">
    <citation type="submission" date="2017-05" db="EMBL/GenBank/DDBJ databases">
        <authorList>
            <person name="Rodrigo-Torres L."/>
            <person name="Arahal R. D."/>
            <person name="Lucena T."/>
        </authorList>
    </citation>
    <scope>NUCLEOTIDE SEQUENCE [LARGE SCALE GENOMIC DNA]</scope>
    <source>
        <strain evidence="5">CECT 8715</strain>
    </source>
</reference>
<evidence type="ECO:0000256" key="1">
    <source>
        <dbReference type="ARBA" id="ARBA00022723"/>
    </source>
</evidence>
<dbReference type="PANTHER" id="PTHR42970:SF1">
    <property type="entry name" value="PECTATE LYASE C-RELATED"/>
    <property type="match status" value="1"/>
</dbReference>
<dbReference type="InterPro" id="IPR012334">
    <property type="entry name" value="Pectin_lyas_fold"/>
</dbReference>
<dbReference type="PROSITE" id="PS51257">
    <property type="entry name" value="PROKAR_LIPOPROTEIN"/>
    <property type="match status" value="1"/>
</dbReference>
<evidence type="ECO:0000256" key="3">
    <source>
        <dbReference type="SAM" id="MobiDB-lite"/>
    </source>
</evidence>
<evidence type="ECO:0008006" key="6">
    <source>
        <dbReference type="Google" id="ProtNLM"/>
    </source>
</evidence>
<protein>
    <recommendedName>
        <fullName evidence="6">Pectate lyase</fullName>
    </recommendedName>
</protein>
<dbReference type="SUPFAM" id="SSF51126">
    <property type="entry name" value="Pectin lyase-like"/>
    <property type="match status" value="1"/>
</dbReference>
<dbReference type="Proteomes" id="UP000202485">
    <property type="component" value="Unassembled WGS sequence"/>
</dbReference>
<dbReference type="PANTHER" id="PTHR42970">
    <property type="entry name" value="PECTATE LYASE C-RELATED"/>
    <property type="match status" value="1"/>
</dbReference>
<evidence type="ECO:0000313" key="4">
    <source>
        <dbReference type="EMBL" id="SMX40477.1"/>
    </source>
</evidence>
<dbReference type="InterPro" id="IPR011050">
    <property type="entry name" value="Pectin_lyase_fold/virulence"/>
</dbReference>
<dbReference type="OrthoDB" id="8737820at2"/>
<proteinExistence type="predicted"/>
<dbReference type="RefSeq" id="WP_093963232.1">
    <property type="nucleotide sequence ID" value="NZ_FXYG01000002.1"/>
</dbReference>
<evidence type="ECO:0000313" key="5">
    <source>
        <dbReference type="Proteomes" id="UP000202485"/>
    </source>
</evidence>
<dbReference type="InterPro" id="IPR052063">
    <property type="entry name" value="Polysaccharide_Lyase_1"/>
</dbReference>
<gene>
    <name evidence="4" type="ORF">RUA8715_01686</name>
</gene>
<dbReference type="GO" id="GO:0046872">
    <property type="term" value="F:metal ion binding"/>
    <property type="evidence" value="ECO:0007669"/>
    <property type="project" value="UniProtKB-KW"/>
</dbReference>
<feature type="region of interest" description="Disordered" evidence="3">
    <location>
        <begin position="429"/>
        <end position="455"/>
    </location>
</feature>
<sequence>MPIAKRQRPLAIFKVSLFATVLAIGCGPGTLLAENANRTFSAQLPDGSQRAFPSAEGHGAAAKGGRGGRVIYVTTTEEFGPGSLRACIDAKGPRTCIFRVSGTITLEKASLIANSPFLTIAGETAPGGGIAIRNGPRQLRPSLEIRTHDVIVRHVRFRPGPHDVESCCSGAIGVYTKAARDVIFDHISASWGSDETIDSENAERLTFQWSIISEPLLHGGPGKSNRARNMLLTKGGNFSIHHNLFSHGMFRNPQIAPQTPGTTTEIVNNLMYSPIWQYVVSLDNRWTELDANIIGNLKLSGESIDSNLLVHLFDGFKNGYRLYLRDNLDEDNRNSLDLPEELVLAPEHRVYVVDEPVTPPLVQADPVSTVFETVLQNAGATRPSRDAVDQRVVQEVRDRSGKILKKNPEKVGGWPELESALPYADSDVDGMSDEWETQWGLNPTDPTDATEDSDEDGWTNLEEFLHELAGDGNGMGQSNP</sequence>
<dbReference type="AlphaFoldDB" id="A0A238KD57"/>
<organism evidence="4 5">
    <name type="scientific">Ruegeria arenilitoris</name>
    <dbReference type="NCBI Taxonomy" id="1173585"/>
    <lineage>
        <taxon>Bacteria</taxon>
        <taxon>Pseudomonadati</taxon>
        <taxon>Pseudomonadota</taxon>
        <taxon>Alphaproteobacteria</taxon>
        <taxon>Rhodobacterales</taxon>
        <taxon>Roseobacteraceae</taxon>
        <taxon>Ruegeria</taxon>
    </lineage>
</organism>
<keyword evidence="5" id="KW-1185">Reference proteome</keyword>
<keyword evidence="1" id="KW-0479">Metal-binding</keyword>
<accession>A0A238KD57</accession>